<reference evidence="1 2" key="1">
    <citation type="submission" date="2024-10" db="EMBL/GenBank/DDBJ databases">
        <title>Updated reference genomes for cyclostephanoid diatoms.</title>
        <authorList>
            <person name="Roberts W.R."/>
            <person name="Alverson A.J."/>
        </authorList>
    </citation>
    <scope>NUCLEOTIDE SEQUENCE [LARGE SCALE GENOMIC DNA]</scope>
    <source>
        <strain evidence="1 2">AJA010-31</strain>
    </source>
</reference>
<protein>
    <submittedName>
        <fullName evidence="1">Uncharacterized protein</fullName>
    </submittedName>
</protein>
<accession>A0ABD3MNF5</accession>
<comment type="caution">
    <text evidence="1">The sequence shown here is derived from an EMBL/GenBank/DDBJ whole genome shotgun (WGS) entry which is preliminary data.</text>
</comment>
<keyword evidence="2" id="KW-1185">Reference proteome</keyword>
<organism evidence="1 2">
    <name type="scientific">Cyclotella atomus</name>
    <dbReference type="NCBI Taxonomy" id="382360"/>
    <lineage>
        <taxon>Eukaryota</taxon>
        <taxon>Sar</taxon>
        <taxon>Stramenopiles</taxon>
        <taxon>Ochrophyta</taxon>
        <taxon>Bacillariophyta</taxon>
        <taxon>Coscinodiscophyceae</taxon>
        <taxon>Thalassiosirophycidae</taxon>
        <taxon>Stephanodiscales</taxon>
        <taxon>Stephanodiscaceae</taxon>
        <taxon>Cyclotella</taxon>
    </lineage>
</organism>
<evidence type="ECO:0000313" key="1">
    <source>
        <dbReference type="EMBL" id="KAL3765017.1"/>
    </source>
</evidence>
<feature type="non-terminal residue" evidence="1">
    <location>
        <position position="1"/>
    </location>
</feature>
<dbReference type="Proteomes" id="UP001530400">
    <property type="component" value="Unassembled WGS sequence"/>
</dbReference>
<gene>
    <name evidence="1" type="ORF">ACHAWO_001979</name>
</gene>
<evidence type="ECO:0000313" key="2">
    <source>
        <dbReference type="Proteomes" id="UP001530400"/>
    </source>
</evidence>
<sequence>AVRDGLLLHLGVYFGLHALTSRSKVKARRERKAKRPRRGIDLTHRALVSVCRGVSLVCTSRRSAAMMDADFSASSSIGFLVASVPLMHFWATKNGVPASIQYVFF</sequence>
<dbReference type="AlphaFoldDB" id="A0ABD3MNF5"/>
<proteinExistence type="predicted"/>
<name>A0ABD3MNF5_9STRA</name>
<dbReference type="EMBL" id="JALLPJ020001409">
    <property type="protein sequence ID" value="KAL3765017.1"/>
    <property type="molecule type" value="Genomic_DNA"/>
</dbReference>